<evidence type="ECO:0000256" key="2">
    <source>
        <dbReference type="ARBA" id="ARBA00006434"/>
    </source>
</evidence>
<dbReference type="InterPro" id="IPR051163">
    <property type="entry name" value="Sodium:Solute_Symporter_SSF"/>
</dbReference>
<dbReference type="PANTHER" id="PTHR42985">
    <property type="entry name" value="SODIUM-COUPLED MONOCARBOXYLATE TRANSPORTER"/>
    <property type="match status" value="1"/>
</dbReference>
<dbReference type="InterPro" id="IPR038377">
    <property type="entry name" value="Na/Glc_symporter_sf"/>
</dbReference>
<evidence type="ECO:0008006" key="14">
    <source>
        <dbReference type="Google" id="ProtNLM"/>
    </source>
</evidence>
<dbReference type="GO" id="GO:0005886">
    <property type="term" value="C:plasma membrane"/>
    <property type="evidence" value="ECO:0007669"/>
    <property type="project" value="UniProtKB-SubCell"/>
</dbReference>
<feature type="transmembrane region" description="Helical" evidence="12">
    <location>
        <begin position="27"/>
        <end position="46"/>
    </location>
</feature>
<gene>
    <name evidence="13" type="ORF">g.1141</name>
</gene>
<evidence type="ECO:0000256" key="7">
    <source>
        <dbReference type="ARBA" id="ARBA00023053"/>
    </source>
</evidence>
<evidence type="ECO:0000256" key="5">
    <source>
        <dbReference type="ARBA" id="ARBA00022692"/>
    </source>
</evidence>
<dbReference type="Pfam" id="PF00474">
    <property type="entry name" value="SSF"/>
    <property type="match status" value="1"/>
</dbReference>
<proteinExistence type="inferred from homology"/>
<comment type="similarity">
    <text evidence="2 11">Belongs to the sodium:solute symporter (SSF) (TC 2.A.21) family.</text>
</comment>
<evidence type="ECO:0000256" key="6">
    <source>
        <dbReference type="ARBA" id="ARBA00022989"/>
    </source>
</evidence>
<keyword evidence="9 12" id="KW-0472">Membrane</keyword>
<dbReference type="EMBL" id="GEDC01024725">
    <property type="protein sequence ID" value="JAS12573.1"/>
    <property type="molecule type" value="Transcribed_RNA"/>
</dbReference>
<evidence type="ECO:0000256" key="10">
    <source>
        <dbReference type="ARBA" id="ARBA00023201"/>
    </source>
</evidence>
<keyword evidence="6 12" id="KW-1133">Transmembrane helix</keyword>
<keyword evidence="8" id="KW-0406">Ion transport</keyword>
<dbReference type="PROSITE" id="PS50283">
    <property type="entry name" value="NA_SOLUT_SYMP_3"/>
    <property type="match status" value="1"/>
</dbReference>
<evidence type="ECO:0000313" key="13">
    <source>
        <dbReference type="EMBL" id="JAS12573.1"/>
    </source>
</evidence>
<dbReference type="PANTHER" id="PTHR42985:SF21">
    <property type="entry name" value="SODIUM-DEPENDENT MULTIVITAMIN TRANSPORTER-LIKE PROTEIN"/>
    <property type="match status" value="1"/>
</dbReference>
<feature type="transmembrane region" description="Helical" evidence="12">
    <location>
        <begin position="144"/>
        <end position="168"/>
    </location>
</feature>
<dbReference type="AlphaFoldDB" id="A0A1B6CGQ8"/>
<evidence type="ECO:0000256" key="12">
    <source>
        <dbReference type="SAM" id="Phobius"/>
    </source>
</evidence>
<feature type="non-terminal residue" evidence="13">
    <location>
        <position position="1"/>
    </location>
</feature>
<evidence type="ECO:0000256" key="4">
    <source>
        <dbReference type="ARBA" id="ARBA00022475"/>
    </source>
</evidence>
<dbReference type="GO" id="GO:0006814">
    <property type="term" value="P:sodium ion transport"/>
    <property type="evidence" value="ECO:0007669"/>
    <property type="project" value="UniProtKB-KW"/>
</dbReference>
<organism evidence="13">
    <name type="scientific">Clastoptera arizonana</name>
    <name type="common">Arizona spittle bug</name>
    <dbReference type="NCBI Taxonomy" id="38151"/>
    <lineage>
        <taxon>Eukaryota</taxon>
        <taxon>Metazoa</taxon>
        <taxon>Ecdysozoa</taxon>
        <taxon>Arthropoda</taxon>
        <taxon>Hexapoda</taxon>
        <taxon>Insecta</taxon>
        <taxon>Pterygota</taxon>
        <taxon>Neoptera</taxon>
        <taxon>Paraneoptera</taxon>
        <taxon>Hemiptera</taxon>
        <taxon>Auchenorrhyncha</taxon>
        <taxon>Cercopoidea</taxon>
        <taxon>Clastopteridae</taxon>
        <taxon>Clastoptera</taxon>
    </lineage>
</organism>
<evidence type="ECO:0000256" key="11">
    <source>
        <dbReference type="RuleBase" id="RU362091"/>
    </source>
</evidence>
<keyword evidence="5 12" id="KW-0812">Transmembrane</keyword>
<dbReference type="Gene3D" id="1.20.1730.10">
    <property type="entry name" value="Sodium/glucose cotransporter"/>
    <property type="match status" value="1"/>
</dbReference>
<reference evidence="13" key="1">
    <citation type="submission" date="2015-12" db="EMBL/GenBank/DDBJ databases">
        <title>De novo transcriptome assembly of four potential Pierce s Disease insect vectors from Arizona vineyards.</title>
        <authorList>
            <person name="Tassone E.E."/>
        </authorList>
    </citation>
    <scope>NUCLEOTIDE SEQUENCE</scope>
</reference>
<feature type="transmembrane region" description="Helical" evidence="12">
    <location>
        <begin position="52"/>
        <end position="77"/>
    </location>
</feature>
<keyword evidence="4" id="KW-1003">Cell membrane</keyword>
<evidence type="ECO:0000256" key="1">
    <source>
        <dbReference type="ARBA" id="ARBA00004651"/>
    </source>
</evidence>
<comment type="subcellular location">
    <subcellularLocation>
        <location evidence="1">Cell membrane</location>
        <topology evidence="1">Multi-pass membrane protein</topology>
    </subcellularLocation>
</comment>
<protein>
    <recommendedName>
        <fullName evidence="14">Sodium/solute symporter</fullName>
    </recommendedName>
</protein>
<keyword evidence="7" id="KW-0915">Sodium</keyword>
<name>A0A1B6CGQ8_9HEMI</name>
<dbReference type="GO" id="GO:0015293">
    <property type="term" value="F:symporter activity"/>
    <property type="evidence" value="ECO:0007669"/>
    <property type="project" value="TreeGrafter"/>
</dbReference>
<sequence length="222" mass="24586">TMAGIIYEDFLSNYLKKNVAEKHAANFIKLIVVILGVVSVFIVFFVEKLKGIAQVATSLGGMSSGAGLGLFILGMFFTSANKKGALYSALISLVVMTWIVLGNQISLMRGDLTYTTILTSIDNCPFNVSITPIPIKPPSDDVFILFRLSFAMYVFVGSMIVVIVGLIISHFTGPNEPKDVNEDLISPLVKRFYYKKTKVIEKEMYQIVKTSEKESEKVSFEQ</sequence>
<feature type="transmembrane region" description="Helical" evidence="12">
    <location>
        <begin position="84"/>
        <end position="101"/>
    </location>
</feature>
<accession>A0A1B6CGQ8</accession>
<dbReference type="InterPro" id="IPR001734">
    <property type="entry name" value="Na/solute_symporter"/>
</dbReference>
<evidence type="ECO:0000256" key="9">
    <source>
        <dbReference type="ARBA" id="ARBA00023136"/>
    </source>
</evidence>
<evidence type="ECO:0000256" key="3">
    <source>
        <dbReference type="ARBA" id="ARBA00022448"/>
    </source>
</evidence>
<keyword evidence="3" id="KW-0813">Transport</keyword>
<evidence type="ECO:0000256" key="8">
    <source>
        <dbReference type="ARBA" id="ARBA00023065"/>
    </source>
</evidence>
<keyword evidence="10" id="KW-0739">Sodium transport</keyword>